<feature type="region of interest" description="Disordered" evidence="1">
    <location>
        <begin position="1"/>
        <end position="45"/>
    </location>
</feature>
<dbReference type="AlphaFoldDB" id="A0A507CYU6"/>
<protein>
    <submittedName>
        <fullName evidence="2">Uncharacterized protein</fullName>
    </submittedName>
</protein>
<feature type="region of interest" description="Disordered" evidence="1">
    <location>
        <begin position="802"/>
        <end position="862"/>
    </location>
</feature>
<dbReference type="EMBL" id="QEAN01000180">
    <property type="protein sequence ID" value="TPX44080.1"/>
    <property type="molecule type" value="Genomic_DNA"/>
</dbReference>
<dbReference type="Gene3D" id="1.20.58.1520">
    <property type="match status" value="1"/>
</dbReference>
<evidence type="ECO:0000256" key="1">
    <source>
        <dbReference type="SAM" id="MobiDB-lite"/>
    </source>
</evidence>
<feature type="compositionally biased region" description="Low complexity" evidence="1">
    <location>
        <begin position="586"/>
        <end position="600"/>
    </location>
</feature>
<dbReference type="VEuPathDB" id="FungiDB:SeMB42_g04449"/>
<proteinExistence type="predicted"/>
<reference evidence="2 3" key="1">
    <citation type="journal article" date="2019" name="Sci. Rep.">
        <title>Comparative genomics of chytrid fungi reveal insights into the obligate biotrophic and pathogenic lifestyle of Synchytrium endobioticum.</title>
        <authorList>
            <person name="van de Vossenberg B.T.L.H."/>
            <person name="Warris S."/>
            <person name="Nguyen H.D.T."/>
            <person name="van Gent-Pelzer M.P.E."/>
            <person name="Joly D.L."/>
            <person name="van de Geest H.C."/>
            <person name="Bonants P.J.M."/>
            <person name="Smith D.S."/>
            <person name="Levesque C.A."/>
            <person name="van der Lee T.A.J."/>
        </authorList>
    </citation>
    <scope>NUCLEOTIDE SEQUENCE [LARGE SCALE GENOMIC DNA]</scope>
    <source>
        <strain evidence="2 3">MB42</strain>
    </source>
</reference>
<feature type="region of interest" description="Disordered" evidence="1">
    <location>
        <begin position="340"/>
        <end position="382"/>
    </location>
</feature>
<dbReference type="PANTHER" id="PTHR16078">
    <property type="entry name" value="COILED-COIL DOMAIN-CONTAINING PROTEIN 87"/>
    <property type="match status" value="1"/>
</dbReference>
<accession>A0A507CYU6</accession>
<feature type="region of interest" description="Disordered" evidence="1">
    <location>
        <begin position="1021"/>
        <end position="1040"/>
    </location>
</feature>
<name>A0A507CYU6_9FUNG</name>
<feature type="compositionally biased region" description="Low complexity" evidence="1">
    <location>
        <begin position="838"/>
        <end position="852"/>
    </location>
</feature>
<feature type="compositionally biased region" description="Basic and acidic residues" evidence="1">
    <location>
        <begin position="712"/>
        <end position="730"/>
    </location>
</feature>
<feature type="region of interest" description="Disordered" evidence="1">
    <location>
        <begin position="411"/>
        <end position="436"/>
    </location>
</feature>
<feature type="compositionally biased region" description="Basic and acidic residues" evidence="1">
    <location>
        <begin position="415"/>
        <end position="425"/>
    </location>
</feature>
<sequence length="1040" mass="117207">MQGSYREAVGAAHDTADSPPGNPAALRRQGRHDAGNRLRKRHTTDEIKKQEMLFRSKLLGASGVSFNLLPVHPLGIVDIQKPDLYAIPGLADVPPLIQPEHIGDVAPKPTLHNTPPRVDPVAIITPVLERTAAHLTSLSWLDTSEQHDLTKIFMAQVARRYHEIRETLVQQNTFSSPQINLLMSLILDRVSDQSDLALEKCRHRRKQMDALGVMGPQTIKGRLSAMYRLELNRRIIIRDLLAQVMNEITHGIVTLEAGPDWQQLFMSQLEDLQHRLPEEVHVQLQEDSERIKQLHEKYRRARLAEPFHKYNSHLSKEEQEEILKNHDMVLSDLNGLINSTPRKTISKERERAQRTLRDGTDYSSQREAEAADTALAGVSEDEFENEELQLSTMAEFSLLVRGDPILDAHANATTFDRRKHDDQKPRSPRKRYLPQSEVKRELLTSYDYSIIDEIPVSATQPPPPIPDYIPIMATDGTVLRAADFRVSKRTPKGTVSLDPSPPVVVSEFSGMIDQATLEALDGRFARYKEVEELYDEIMKTLNIRNWQAEVDEGDEGGSCPAAPFEPGMPVSYAFQGLSMPKKRLLPSTSQSQSAPTSPQTRPRSAGPPEIRLRTSLTGIDPKEYFRNRKSAMKKTPSSKTATHTKFNFGGYVPADVAAHLKHPDNDINQVSVEDYVGFLKTRASDFILEILADQDEDEQAYKRFMEEQDRLRREEKQAEQSVKLQKERQARYKTRRQMTSFSEGNWNPLILDYFDVLKNNEIPPELDVENGGGCNMDSGYLYTKSGSTIMQTTRTFKQPTSTIGASGMGHSPSNSASSNGNRNRTLGAGGNTKKLYGSVPSNSNFSSMSVSSRVTAEDPPPPVTNLRAYPSMINIHQAQEDLHKIWVDLKTPFGEQCRMAAIYGSHRYSSKLEKTVAMWREAGRRVLEREALIQKLKAFEKDASNPDRFFGHGHDISSEFRMKEATQREEIMNELKNTEEGVMNVARALKSELKETLTYEGVPYIDRMTRDMTDIVYEAGGRSARPSSAPGLPPISITKH</sequence>
<feature type="compositionally biased region" description="Low complexity" evidence="1">
    <location>
        <begin position="808"/>
        <end position="823"/>
    </location>
</feature>
<evidence type="ECO:0000313" key="3">
    <source>
        <dbReference type="Proteomes" id="UP000317494"/>
    </source>
</evidence>
<dbReference type="InterPro" id="IPR037383">
    <property type="entry name" value="CCDC87"/>
</dbReference>
<feature type="compositionally biased region" description="Basic and acidic residues" evidence="1">
    <location>
        <begin position="345"/>
        <end position="369"/>
    </location>
</feature>
<dbReference type="PANTHER" id="PTHR16078:SF1">
    <property type="entry name" value="COILED-COIL DOMAIN-CONTAINING PROTEIN 87"/>
    <property type="match status" value="1"/>
</dbReference>
<comment type="caution">
    <text evidence="2">The sequence shown here is derived from an EMBL/GenBank/DDBJ whole genome shotgun (WGS) entry which is preliminary data.</text>
</comment>
<feature type="region of interest" description="Disordered" evidence="1">
    <location>
        <begin position="583"/>
        <end position="617"/>
    </location>
</feature>
<organism evidence="2 3">
    <name type="scientific">Synchytrium endobioticum</name>
    <dbReference type="NCBI Taxonomy" id="286115"/>
    <lineage>
        <taxon>Eukaryota</taxon>
        <taxon>Fungi</taxon>
        <taxon>Fungi incertae sedis</taxon>
        <taxon>Chytridiomycota</taxon>
        <taxon>Chytridiomycota incertae sedis</taxon>
        <taxon>Chytridiomycetes</taxon>
        <taxon>Synchytriales</taxon>
        <taxon>Synchytriaceae</taxon>
        <taxon>Synchytrium</taxon>
    </lineage>
</organism>
<feature type="region of interest" description="Disordered" evidence="1">
    <location>
        <begin position="712"/>
        <end position="736"/>
    </location>
</feature>
<evidence type="ECO:0000313" key="2">
    <source>
        <dbReference type="EMBL" id="TPX44080.1"/>
    </source>
</evidence>
<keyword evidence="3" id="KW-1185">Reference proteome</keyword>
<gene>
    <name evidence="2" type="ORF">SeMB42_g04449</name>
</gene>
<dbReference type="Proteomes" id="UP000317494">
    <property type="component" value="Unassembled WGS sequence"/>
</dbReference>